<dbReference type="OrthoDB" id="9812702at2"/>
<comment type="function">
    <text evidence="2 4">Binds together with bS18 to 16S ribosomal RNA.</text>
</comment>
<dbReference type="InterPro" id="IPR035980">
    <property type="entry name" value="Ribosomal_bS6_sf"/>
</dbReference>
<comment type="similarity">
    <text evidence="1 4">Belongs to the bacterial ribosomal protein bS6 family.</text>
</comment>
<dbReference type="PANTHER" id="PTHR21011">
    <property type="entry name" value="MITOCHONDRIAL 28S RIBOSOMAL PROTEIN S6"/>
    <property type="match status" value="1"/>
</dbReference>
<evidence type="ECO:0000313" key="5">
    <source>
        <dbReference type="EMBL" id="GAK30933.1"/>
    </source>
</evidence>
<organism evidence="5 6">
    <name type="scientific">Weissella oryzae (strain DSM 25784 / JCM 18191 / LMG 30913 / SG25)</name>
    <dbReference type="NCBI Taxonomy" id="1329250"/>
    <lineage>
        <taxon>Bacteria</taxon>
        <taxon>Bacillati</taxon>
        <taxon>Bacillota</taxon>
        <taxon>Bacilli</taxon>
        <taxon>Lactobacillales</taxon>
        <taxon>Lactobacillaceae</taxon>
        <taxon>Weissella</taxon>
    </lineage>
</organism>
<gene>
    <name evidence="4 5" type="primary">rpsF</name>
    <name evidence="5" type="ORF">WOSG25_060530</name>
</gene>
<dbReference type="SUPFAM" id="SSF54995">
    <property type="entry name" value="Ribosomal protein S6"/>
    <property type="match status" value="1"/>
</dbReference>
<dbReference type="GO" id="GO:0070181">
    <property type="term" value="F:small ribosomal subunit rRNA binding"/>
    <property type="evidence" value="ECO:0007669"/>
    <property type="project" value="TreeGrafter"/>
</dbReference>
<evidence type="ECO:0000256" key="4">
    <source>
        <dbReference type="HAMAP-Rule" id="MF_00360"/>
    </source>
</evidence>
<dbReference type="Proteomes" id="UP000030643">
    <property type="component" value="Unassembled WGS sequence"/>
</dbReference>
<dbReference type="InterPro" id="IPR000529">
    <property type="entry name" value="Ribosomal_bS6"/>
</dbReference>
<sequence>MEPTQYELTYIIRPDMDSDAKKALVERFDTILADNGATVAESKDWSSRRFAYEIAGYREGTYHLVNFTATDDAAINEFDRLAKISADILRHMIVKRDFASAK</sequence>
<dbReference type="AlphaFoldDB" id="A0A069CUN3"/>
<keyword evidence="4" id="KW-0699">rRNA-binding</keyword>
<dbReference type="GO" id="GO:0006412">
    <property type="term" value="P:translation"/>
    <property type="evidence" value="ECO:0007669"/>
    <property type="project" value="UniProtKB-UniRule"/>
</dbReference>
<dbReference type="EMBL" id="DF820489">
    <property type="protein sequence ID" value="GAK30933.1"/>
    <property type="molecule type" value="Genomic_DNA"/>
</dbReference>
<keyword evidence="6" id="KW-1185">Reference proteome</keyword>
<keyword evidence="4" id="KW-0694">RNA-binding</keyword>
<dbReference type="GO" id="GO:0005840">
    <property type="term" value="C:ribosome"/>
    <property type="evidence" value="ECO:0007669"/>
    <property type="project" value="UniProtKB-KW"/>
</dbReference>
<reference evidence="6" key="1">
    <citation type="journal article" date="2014" name="Genome Announc.">
        <title>Draft genome sequence of Weissella oryzae SG25T, isolated from fermented rice grains.</title>
        <authorList>
            <person name="Tanizawa Y."/>
            <person name="Fujisawa T."/>
            <person name="Mochizuki T."/>
            <person name="Kaminuma E."/>
            <person name="Suzuki Y."/>
            <person name="Nakamura Y."/>
            <person name="Tohno M."/>
        </authorList>
    </citation>
    <scope>NUCLEOTIDE SEQUENCE [LARGE SCALE GENOMIC DNA]</scope>
    <source>
        <strain evidence="6">DSM 25784 / JCM 18191 / LMG 30913 / SG25</strain>
    </source>
</reference>
<keyword evidence="4 5" id="KW-0689">Ribosomal protein</keyword>
<accession>A0A069CUN3</accession>
<dbReference type="GO" id="GO:1990904">
    <property type="term" value="C:ribonucleoprotein complex"/>
    <property type="evidence" value="ECO:0007669"/>
    <property type="project" value="UniProtKB-KW"/>
</dbReference>
<dbReference type="eggNOG" id="COG0360">
    <property type="taxonomic scope" value="Bacteria"/>
</dbReference>
<evidence type="ECO:0000256" key="2">
    <source>
        <dbReference type="ARBA" id="ARBA00035104"/>
    </source>
</evidence>
<dbReference type="GO" id="GO:0005737">
    <property type="term" value="C:cytoplasm"/>
    <property type="evidence" value="ECO:0007669"/>
    <property type="project" value="UniProtKB-ARBA"/>
</dbReference>
<proteinExistence type="inferred from homology"/>
<evidence type="ECO:0000256" key="1">
    <source>
        <dbReference type="ARBA" id="ARBA00009512"/>
    </source>
</evidence>
<dbReference type="Gene3D" id="3.30.70.60">
    <property type="match status" value="1"/>
</dbReference>
<dbReference type="PANTHER" id="PTHR21011:SF1">
    <property type="entry name" value="SMALL RIBOSOMAL SUBUNIT PROTEIN BS6M"/>
    <property type="match status" value="1"/>
</dbReference>
<name>A0A069CUN3_WEIOS</name>
<dbReference type="CDD" id="cd00473">
    <property type="entry name" value="bS6"/>
    <property type="match status" value="1"/>
</dbReference>
<dbReference type="HAMAP" id="MF_00360">
    <property type="entry name" value="Ribosomal_bS6"/>
    <property type="match status" value="1"/>
</dbReference>
<keyword evidence="4" id="KW-0687">Ribonucleoprotein</keyword>
<protein>
    <recommendedName>
        <fullName evidence="3 4">Small ribosomal subunit protein bS6</fullName>
    </recommendedName>
</protein>
<dbReference type="NCBIfam" id="TIGR00166">
    <property type="entry name" value="S6"/>
    <property type="match status" value="1"/>
</dbReference>
<dbReference type="Pfam" id="PF01250">
    <property type="entry name" value="Ribosomal_S6"/>
    <property type="match status" value="1"/>
</dbReference>
<dbReference type="STRING" id="1329250.WOSG25_060530"/>
<dbReference type="GO" id="GO:0003735">
    <property type="term" value="F:structural constituent of ribosome"/>
    <property type="evidence" value="ECO:0007669"/>
    <property type="project" value="InterPro"/>
</dbReference>
<evidence type="ECO:0000256" key="3">
    <source>
        <dbReference type="ARBA" id="ARBA00035294"/>
    </source>
</evidence>
<dbReference type="InterPro" id="IPR020814">
    <property type="entry name" value="Ribosomal_S6_plastid/chlpt"/>
</dbReference>
<dbReference type="RefSeq" id="WP_027698993.1">
    <property type="nucleotide sequence ID" value="NZ_DF820489.1"/>
</dbReference>
<evidence type="ECO:0000313" key="6">
    <source>
        <dbReference type="Proteomes" id="UP000030643"/>
    </source>
</evidence>
<dbReference type="InterPro" id="IPR014717">
    <property type="entry name" value="Transl_elong_EF1B/ribsomal_bS6"/>
</dbReference>